<reference evidence="1 2" key="1">
    <citation type="submission" date="2016-10" db="EMBL/GenBank/DDBJ databases">
        <authorList>
            <person name="Varghese N."/>
        </authorList>
    </citation>
    <scope>NUCLEOTIDE SEQUENCE [LARGE SCALE GENOMIC DNA]</scope>
</reference>
<dbReference type="EMBL" id="LT882679">
    <property type="protein sequence ID" value="SMY23349.1"/>
    <property type="molecule type" value="Genomic_DNA"/>
</dbReference>
<protein>
    <submittedName>
        <fullName evidence="1">Uncharacterized protein</fullName>
    </submittedName>
</protein>
<organism evidence="1 2">
    <name type="scientific">Zymoseptoria tritici ST99CH_1A5</name>
    <dbReference type="NCBI Taxonomy" id="1276529"/>
    <lineage>
        <taxon>Eukaryota</taxon>
        <taxon>Fungi</taxon>
        <taxon>Dikarya</taxon>
        <taxon>Ascomycota</taxon>
        <taxon>Pezizomycotina</taxon>
        <taxon>Dothideomycetes</taxon>
        <taxon>Dothideomycetidae</taxon>
        <taxon>Mycosphaerellales</taxon>
        <taxon>Mycosphaerellaceae</taxon>
        <taxon>Zymoseptoria</taxon>
    </lineage>
</organism>
<proteinExistence type="predicted"/>
<sequence length="116" mass="12703">MSVNGQDLLYDGLTDPRPAVQSSSKCRYEIVAQIFGCEGVKVDKFEEVEKGVKGLVETDGLELMNLIVSIKPTTVNGGSDEGFQCHCGAIPRQCAPGILHERRRTINRNHCNGKVE</sequence>
<accession>A0A1Y6LI61</accession>
<evidence type="ECO:0000313" key="2">
    <source>
        <dbReference type="Proteomes" id="UP000215453"/>
    </source>
</evidence>
<name>A0A1Y6LI61_ZYMTR</name>
<dbReference type="Proteomes" id="UP000215453">
    <property type="component" value="Chromosome 4"/>
</dbReference>
<dbReference type="AlphaFoldDB" id="A0A1Y6LI61"/>
<gene>
    <name evidence="1" type="ORF">ZT1A5_G4789</name>
</gene>
<evidence type="ECO:0000313" key="1">
    <source>
        <dbReference type="EMBL" id="SMY23349.1"/>
    </source>
</evidence>